<comment type="caution">
    <text evidence="2">The sequence shown here is derived from an EMBL/GenBank/DDBJ whole genome shotgun (WGS) entry which is preliminary data.</text>
</comment>
<dbReference type="SUPFAM" id="SSF89872">
    <property type="entry name" value="Inhibitor of vertebrate lysozyme, Ivy"/>
    <property type="match status" value="1"/>
</dbReference>
<evidence type="ECO:0000256" key="1">
    <source>
        <dbReference type="SAM" id="SignalP"/>
    </source>
</evidence>
<reference evidence="2" key="2">
    <citation type="submission" date="2020-09" db="EMBL/GenBank/DDBJ databases">
        <authorList>
            <person name="Sun Q."/>
            <person name="Kim S."/>
        </authorList>
    </citation>
    <scope>NUCLEOTIDE SEQUENCE</scope>
    <source>
        <strain evidence="2">KCTC 32501</strain>
    </source>
</reference>
<proteinExistence type="predicted"/>
<sequence>MLKKISAVTLFVSLLGLSVPNAQAVQITKFETLTQKQIEQSYYFDWNRNSTFRAAIYKAFKTSKITVPSWVRQGAGPAAPARVITSGATKFVLLNTCKARECDKNELFVVFDPVTKAAFAVGQLDGKTTWIGNPNATVKQILSTASGLR</sequence>
<gene>
    <name evidence="2" type="ORF">GCM10009007_14830</name>
</gene>
<evidence type="ECO:0000313" key="2">
    <source>
        <dbReference type="EMBL" id="GHA74786.1"/>
    </source>
</evidence>
<feature type="chain" id="PRO_5035217377" description="Inhibitor of vertebrate lysozyme (Ivy)" evidence="1">
    <location>
        <begin position="25"/>
        <end position="149"/>
    </location>
</feature>
<evidence type="ECO:0000313" key="3">
    <source>
        <dbReference type="Proteomes" id="UP000614287"/>
    </source>
</evidence>
<dbReference type="EMBL" id="BMZG01000007">
    <property type="protein sequence ID" value="GHA74786.1"/>
    <property type="molecule type" value="Genomic_DNA"/>
</dbReference>
<keyword evidence="1" id="KW-0732">Signal</keyword>
<organism evidence="2 3">
    <name type="scientific">Formosimonas limnophila</name>
    <dbReference type="NCBI Taxonomy" id="1384487"/>
    <lineage>
        <taxon>Bacteria</taxon>
        <taxon>Pseudomonadati</taxon>
        <taxon>Pseudomonadota</taxon>
        <taxon>Betaproteobacteria</taxon>
        <taxon>Burkholderiales</taxon>
        <taxon>Burkholderiaceae</taxon>
        <taxon>Formosimonas</taxon>
    </lineage>
</organism>
<dbReference type="Gene3D" id="3.40.1420.10">
    <property type="entry name" value="Inhibitor of vertebrate lysozyme"/>
    <property type="match status" value="1"/>
</dbReference>
<keyword evidence="3" id="KW-1185">Reference proteome</keyword>
<dbReference type="Pfam" id="PF08816">
    <property type="entry name" value="Ivy"/>
    <property type="match status" value="1"/>
</dbReference>
<feature type="signal peptide" evidence="1">
    <location>
        <begin position="1"/>
        <end position="24"/>
    </location>
</feature>
<dbReference type="RefSeq" id="WP_189493312.1">
    <property type="nucleotide sequence ID" value="NZ_BMZG01000007.1"/>
</dbReference>
<reference evidence="2" key="1">
    <citation type="journal article" date="2014" name="Int. J. Syst. Evol. Microbiol.">
        <title>Complete genome sequence of Corynebacterium casei LMG S-19264T (=DSM 44701T), isolated from a smear-ripened cheese.</title>
        <authorList>
            <consortium name="US DOE Joint Genome Institute (JGI-PGF)"/>
            <person name="Walter F."/>
            <person name="Albersmeier A."/>
            <person name="Kalinowski J."/>
            <person name="Ruckert C."/>
        </authorList>
    </citation>
    <scope>NUCLEOTIDE SEQUENCE</scope>
    <source>
        <strain evidence="2">KCTC 32501</strain>
    </source>
</reference>
<name>A0A8J3G046_9BURK</name>
<dbReference type="InterPro" id="IPR036501">
    <property type="entry name" value="Inhibitor_vert_lysozyme_sf"/>
</dbReference>
<dbReference type="AlphaFoldDB" id="A0A8J3G046"/>
<evidence type="ECO:0008006" key="4">
    <source>
        <dbReference type="Google" id="ProtNLM"/>
    </source>
</evidence>
<accession>A0A8J3G046</accession>
<dbReference type="Proteomes" id="UP000614287">
    <property type="component" value="Unassembled WGS sequence"/>
</dbReference>
<protein>
    <recommendedName>
        <fullName evidence="4">Inhibitor of vertebrate lysozyme (Ivy)</fullName>
    </recommendedName>
</protein>